<dbReference type="InterPro" id="IPR008928">
    <property type="entry name" value="6-hairpin_glycosidase_sf"/>
</dbReference>
<dbReference type="SUPFAM" id="SSF48208">
    <property type="entry name" value="Six-hairpin glycosidases"/>
    <property type="match status" value="1"/>
</dbReference>
<evidence type="ECO:0000313" key="4">
    <source>
        <dbReference type="Proteomes" id="UP000178526"/>
    </source>
</evidence>
<proteinExistence type="predicted"/>
<gene>
    <name evidence="3" type="ORF">A2042_02650</name>
</gene>
<dbReference type="InterPro" id="IPR010401">
    <property type="entry name" value="AGL/Gdb1"/>
</dbReference>
<organism evidence="3 4">
    <name type="scientific">Candidatus Schekmanbacteria bacterium GWA2_38_11</name>
    <dbReference type="NCBI Taxonomy" id="1817876"/>
    <lineage>
        <taxon>Bacteria</taxon>
        <taxon>Candidatus Schekmaniibacteriota</taxon>
    </lineage>
</organism>
<dbReference type="GO" id="GO:0004135">
    <property type="term" value="F:amylo-alpha-1,6-glucosidase activity"/>
    <property type="evidence" value="ECO:0007669"/>
    <property type="project" value="InterPro"/>
</dbReference>
<accession>A0A1F7RBC3</accession>
<feature type="domain" description="Glycogen debranching enzyme bacterial and archaeal type N-terminal" evidence="2">
    <location>
        <begin position="17"/>
        <end position="233"/>
    </location>
</feature>
<dbReference type="InterPro" id="IPR032790">
    <property type="entry name" value="GDE_C"/>
</dbReference>
<evidence type="ECO:0000259" key="2">
    <source>
        <dbReference type="Pfam" id="PF12439"/>
    </source>
</evidence>
<reference evidence="3 4" key="1">
    <citation type="journal article" date="2016" name="Nat. Commun.">
        <title>Thousands of microbial genomes shed light on interconnected biogeochemical processes in an aquifer system.</title>
        <authorList>
            <person name="Anantharaman K."/>
            <person name="Brown C.T."/>
            <person name="Hug L.A."/>
            <person name="Sharon I."/>
            <person name="Castelle C.J."/>
            <person name="Probst A.J."/>
            <person name="Thomas B.C."/>
            <person name="Singh A."/>
            <person name="Wilkins M.J."/>
            <person name="Karaoz U."/>
            <person name="Brodie E.L."/>
            <person name="Williams K.H."/>
            <person name="Hubbard S.S."/>
            <person name="Banfield J.F."/>
        </authorList>
    </citation>
    <scope>NUCLEOTIDE SEQUENCE [LARGE SCALE GENOMIC DNA]</scope>
</reference>
<dbReference type="EMBL" id="MGDB01000134">
    <property type="protein sequence ID" value="OGL38832.1"/>
    <property type="molecule type" value="Genomic_DNA"/>
</dbReference>
<dbReference type="Pfam" id="PF12439">
    <property type="entry name" value="GDE_N"/>
    <property type="match status" value="1"/>
</dbReference>
<dbReference type="Proteomes" id="UP000178526">
    <property type="component" value="Unassembled WGS sequence"/>
</dbReference>
<dbReference type="InterPro" id="IPR006451">
    <property type="entry name" value="Glycogen_debranch_arc"/>
</dbReference>
<dbReference type="PANTHER" id="PTHR10569:SF2">
    <property type="entry name" value="GLYCOGEN DEBRANCHING ENZYME"/>
    <property type="match status" value="1"/>
</dbReference>
<sequence length="675" mass="77347">MSFGKETVGNLKIASRKEWLLTNGIGGYASSTITGCNTRRYHGLLVAATKPPLGRMVLLSKLEEVIGIEEASYQLSTNRYPKTIHPQGYLLLQGFKMDPFPKFIFSVENIIVEKEIAMVRGENTTIITYRIYNSGRAINFVASPLIACRDSHWLMREDKEFNPSLEVKNSTISIRPYLDTPTIYIQGKDLSFIPGGCWYHSFEYEVERARGLDFIEDLYDVGYFMTSVKGEAEFSIIASDKPINKGLDIERIKAEEKERIQKIIELSGAGDEIETTLVKASDCFIVDRKIKAEGEGETVQAKTILAGYHWLSDWGRDAMVALEGLTLITKRYSDARAILTNFAKNSKGGLIPNNFPEWGEKPQFNSMDASLWFIMASYKYLAATGDLEFINKTLFKKLEEIISSYKKGIDFGISMDEDGLIYSNENRYRLTWIDSRNEELFIPARYGKVVEVQALWFNVLMMLDEISSQLGMWNPKYKELAEKVRESFCKKFWCTEEGYLFDCIWKNKVDSSLKPSQIIAVGLPFSILPRDREKNVVEIIHKKLFTPLGIKDFTKTFKDSSQVQKNDFSRRDNSFHQVNIWVWLMGYFIEAYLKVNDNSITAITRAKMMLEPLFEHIKDTGVGFLSEYFDGNEPYAPKGCIAQAWSVAELLRIKKILEELERSQVKQNAYLRIPV</sequence>
<protein>
    <recommendedName>
        <fullName evidence="5">Glycogen debranching protein</fullName>
    </recommendedName>
</protein>
<dbReference type="Pfam" id="PF06202">
    <property type="entry name" value="GDE_C"/>
    <property type="match status" value="1"/>
</dbReference>
<evidence type="ECO:0008006" key="5">
    <source>
        <dbReference type="Google" id="ProtNLM"/>
    </source>
</evidence>
<dbReference type="AlphaFoldDB" id="A0A1F7RBC3"/>
<dbReference type="GO" id="GO:0004134">
    <property type="term" value="F:4-alpha-glucanotransferase activity"/>
    <property type="evidence" value="ECO:0007669"/>
    <property type="project" value="InterPro"/>
</dbReference>
<name>A0A1F7RBC3_9BACT</name>
<dbReference type="InterPro" id="IPR024742">
    <property type="entry name" value="Glycogen_debranch_N"/>
</dbReference>
<dbReference type="GO" id="GO:0005980">
    <property type="term" value="P:glycogen catabolic process"/>
    <property type="evidence" value="ECO:0007669"/>
    <property type="project" value="InterPro"/>
</dbReference>
<dbReference type="InterPro" id="IPR012341">
    <property type="entry name" value="6hp_glycosidase-like_sf"/>
</dbReference>
<evidence type="ECO:0000259" key="1">
    <source>
        <dbReference type="Pfam" id="PF06202"/>
    </source>
</evidence>
<dbReference type="NCBIfam" id="TIGR01561">
    <property type="entry name" value="gde_arch"/>
    <property type="match status" value="1"/>
</dbReference>
<feature type="domain" description="Glycogen debranching enzyme C-terminal" evidence="1">
    <location>
        <begin position="280"/>
        <end position="652"/>
    </location>
</feature>
<comment type="caution">
    <text evidence="3">The sequence shown here is derived from an EMBL/GenBank/DDBJ whole genome shotgun (WGS) entry which is preliminary data.</text>
</comment>
<dbReference type="PANTHER" id="PTHR10569">
    <property type="entry name" value="GLYCOGEN DEBRANCHING ENZYME"/>
    <property type="match status" value="1"/>
</dbReference>
<dbReference type="Gene3D" id="1.50.10.10">
    <property type="match status" value="1"/>
</dbReference>
<evidence type="ECO:0000313" key="3">
    <source>
        <dbReference type="EMBL" id="OGL38832.1"/>
    </source>
</evidence>